<evidence type="ECO:0000256" key="1">
    <source>
        <dbReference type="ARBA" id="ARBA00022679"/>
    </source>
</evidence>
<name>A0A2T4TZM8_9BACT</name>
<dbReference type="OrthoDB" id="5503509at2"/>
<sequence length="187" mass="21296">MLAGFPKQVTLQTGTSVTIRPIVKEDAEKLHAFFCKVPREDRLFLRDDVSLREVIDSWAEELDYEKVLPLVALVDDTIVADATLHCRKFGWTSHVGKVRMVVDVDYRGEGLGTLMIRELIDTAKKMGLEILVAEIIRDQADNLSALKRLGFEKEAVFYNYVKDQTGEEHDLVIMMKNLQIEPAMVPF</sequence>
<dbReference type="RefSeq" id="WP_107561633.1">
    <property type="nucleotide sequence ID" value="NZ_NVQC01000015.1"/>
</dbReference>
<keyword evidence="5" id="KW-1185">Reference proteome</keyword>
<dbReference type="Gene3D" id="3.40.630.30">
    <property type="match status" value="1"/>
</dbReference>
<dbReference type="SUPFAM" id="SSF55729">
    <property type="entry name" value="Acyl-CoA N-acyltransferases (Nat)"/>
    <property type="match status" value="1"/>
</dbReference>
<evidence type="ECO:0000313" key="5">
    <source>
        <dbReference type="Proteomes" id="UP000241436"/>
    </source>
</evidence>
<gene>
    <name evidence="4" type="ORF">CLG94_04250</name>
</gene>
<dbReference type="Pfam" id="PF00583">
    <property type="entry name" value="Acetyltransf_1"/>
    <property type="match status" value="1"/>
</dbReference>
<dbReference type="InterPro" id="IPR016181">
    <property type="entry name" value="Acyl_CoA_acyltransferase"/>
</dbReference>
<evidence type="ECO:0000256" key="2">
    <source>
        <dbReference type="ARBA" id="ARBA00023315"/>
    </source>
</evidence>
<organism evidence="4 5">
    <name type="scientific">Candidatus Methylomirabilis limnetica</name>
    <dbReference type="NCBI Taxonomy" id="2033718"/>
    <lineage>
        <taxon>Bacteria</taxon>
        <taxon>Candidatus Methylomirabilota</taxon>
        <taxon>Candidatus Methylomirabilia</taxon>
        <taxon>Candidatus Methylomirabilales</taxon>
        <taxon>Candidatus Methylomirabilaceae</taxon>
        <taxon>Candidatus Methylomirabilis</taxon>
    </lineage>
</organism>
<reference evidence="4 5" key="1">
    <citation type="submission" date="2017-09" db="EMBL/GenBank/DDBJ databases">
        <title>Bloom of a denitrifying methanotroph, Candidatus Methylomirabilis limnetica, in a deep stratified lake.</title>
        <authorList>
            <person name="Graf J.S."/>
            <person name="Marchant H.K."/>
            <person name="Tienken D."/>
            <person name="Hach P.F."/>
            <person name="Brand A."/>
            <person name="Schubert C.J."/>
            <person name="Kuypers M.M."/>
            <person name="Milucka J."/>
        </authorList>
    </citation>
    <scope>NUCLEOTIDE SEQUENCE [LARGE SCALE GENOMIC DNA]</scope>
    <source>
        <strain evidence="4 5">Zug</strain>
    </source>
</reference>
<dbReference type="Proteomes" id="UP000241436">
    <property type="component" value="Unassembled WGS sequence"/>
</dbReference>
<dbReference type="AlphaFoldDB" id="A0A2T4TZM8"/>
<feature type="domain" description="N-acetyltransferase" evidence="3">
    <location>
        <begin position="17"/>
        <end position="179"/>
    </location>
</feature>
<comment type="caution">
    <text evidence="4">The sequence shown here is derived from an EMBL/GenBank/DDBJ whole genome shotgun (WGS) entry which is preliminary data.</text>
</comment>
<dbReference type="PANTHER" id="PTHR43072:SF23">
    <property type="entry name" value="UPF0039 PROTEIN C11D3.02C"/>
    <property type="match status" value="1"/>
</dbReference>
<keyword evidence="2" id="KW-0012">Acyltransferase</keyword>
<dbReference type="CDD" id="cd04301">
    <property type="entry name" value="NAT_SF"/>
    <property type="match status" value="1"/>
</dbReference>
<dbReference type="PANTHER" id="PTHR43072">
    <property type="entry name" value="N-ACETYLTRANSFERASE"/>
    <property type="match status" value="1"/>
</dbReference>
<dbReference type="PROSITE" id="PS51186">
    <property type="entry name" value="GNAT"/>
    <property type="match status" value="1"/>
</dbReference>
<reference evidence="5" key="2">
    <citation type="journal article" date="2018" name="Environ. Microbiol.">
        <title>Bloom of a denitrifying methanotroph, 'Candidatus Methylomirabilis limnetica', in a deep stratified lake.</title>
        <authorList>
            <person name="Graf J.S."/>
            <person name="Mayr M.J."/>
            <person name="Marchant H.K."/>
            <person name="Tienken D."/>
            <person name="Hach P.F."/>
            <person name="Brand A."/>
            <person name="Schubert C.J."/>
            <person name="Kuypers M.M."/>
            <person name="Milucka J."/>
        </authorList>
    </citation>
    <scope>NUCLEOTIDE SEQUENCE [LARGE SCALE GENOMIC DNA]</scope>
    <source>
        <strain evidence="5">Zug</strain>
    </source>
</reference>
<dbReference type="EMBL" id="NVQC01000015">
    <property type="protein sequence ID" value="PTL36565.1"/>
    <property type="molecule type" value="Genomic_DNA"/>
</dbReference>
<dbReference type="GO" id="GO:0016747">
    <property type="term" value="F:acyltransferase activity, transferring groups other than amino-acyl groups"/>
    <property type="evidence" value="ECO:0007669"/>
    <property type="project" value="InterPro"/>
</dbReference>
<protein>
    <recommendedName>
        <fullName evidence="3">N-acetyltransferase domain-containing protein</fullName>
    </recommendedName>
</protein>
<dbReference type="InterPro" id="IPR000182">
    <property type="entry name" value="GNAT_dom"/>
</dbReference>
<evidence type="ECO:0000313" key="4">
    <source>
        <dbReference type="EMBL" id="PTL36565.1"/>
    </source>
</evidence>
<proteinExistence type="predicted"/>
<keyword evidence="1" id="KW-0808">Transferase</keyword>
<accession>A0A2T4TZM8</accession>
<evidence type="ECO:0000259" key="3">
    <source>
        <dbReference type="PROSITE" id="PS51186"/>
    </source>
</evidence>